<dbReference type="GO" id="GO:0099122">
    <property type="term" value="F:RNA polymerase II C-terminal domain binding"/>
    <property type="evidence" value="ECO:0007669"/>
    <property type="project" value="InterPro"/>
</dbReference>
<dbReference type="EMBL" id="HE575321">
    <property type="protein sequence ID" value="CCC92379.1"/>
    <property type="molecule type" value="Genomic_DNA"/>
</dbReference>
<evidence type="ECO:0000313" key="3">
    <source>
        <dbReference type="EMBL" id="CCC92379.1"/>
    </source>
</evidence>
<dbReference type="InterPro" id="IPR039881">
    <property type="entry name" value="PCIF1-like"/>
</dbReference>
<accession>G0USL6</accession>
<dbReference type="PANTHER" id="PTHR21727">
    <property type="entry name" value="PHOSPHORYLATED CTD INTERACTING FACTOR 1"/>
    <property type="match status" value="1"/>
</dbReference>
<dbReference type="Pfam" id="PF12237">
    <property type="entry name" value="PCIF1_WW"/>
    <property type="match status" value="1"/>
</dbReference>
<dbReference type="PANTHER" id="PTHR21727:SF1">
    <property type="entry name" value="PCIF1 WW DOMAIN-CONTAINING PROTEIN"/>
    <property type="match status" value="1"/>
</dbReference>
<gene>
    <name evidence="3" type="ORF">TCIL3000_8_6060</name>
</gene>
<dbReference type="AlphaFoldDB" id="G0USL6"/>
<feature type="region of interest" description="Disordered" evidence="1">
    <location>
        <begin position="525"/>
        <end position="545"/>
    </location>
</feature>
<reference evidence="3" key="1">
    <citation type="journal article" date="2012" name="Proc. Natl. Acad. Sci. U.S.A.">
        <title>Antigenic diversity is generated by distinct evolutionary mechanisms in African trypanosome species.</title>
        <authorList>
            <person name="Jackson A.P."/>
            <person name="Berry A."/>
            <person name="Aslett M."/>
            <person name="Allison H.C."/>
            <person name="Burton P."/>
            <person name="Vavrova-Anderson J."/>
            <person name="Brown R."/>
            <person name="Browne H."/>
            <person name="Corton N."/>
            <person name="Hauser H."/>
            <person name="Gamble J."/>
            <person name="Gilderthorp R."/>
            <person name="Marcello L."/>
            <person name="McQuillan J."/>
            <person name="Otto T.D."/>
            <person name="Quail M.A."/>
            <person name="Sanders M.J."/>
            <person name="van Tonder A."/>
            <person name="Ginger M.L."/>
            <person name="Field M.C."/>
            <person name="Barry J.D."/>
            <person name="Hertz-Fowler C."/>
            <person name="Berriman M."/>
        </authorList>
    </citation>
    <scope>NUCLEOTIDE SEQUENCE</scope>
    <source>
        <strain evidence="3">IL3000</strain>
    </source>
</reference>
<evidence type="ECO:0000259" key="2">
    <source>
        <dbReference type="Pfam" id="PF12237"/>
    </source>
</evidence>
<protein>
    <submittedName>
        <fullName evidence="3">Uncharacterized protein TCIL3000_8_6060</fullName>
    </submittedName>
</protein>
<feature type="domain" description="PCIF1 WW" evidence="2">
    <location>
        <begin position="248"/>
        <end position="356"/>
    </location>
</feature>
<sequence>MKRGCAGDDVDDFHPSVCFHREVLTCVQWSAIRRDFVEALQTTPLLHFTEPKKLWRHSHEALGKWILSQVARDTHSKPAGTGDSGSGAGHLLYTFTSSFYPSDNTLSRGTYDEQLIRDISIKCTAPNNPEIIRSIKQLVEKFNLAERCRRAAAEVRRQLEVTNPSSFCVPVVRTIAAHDEVNRTPTQRRIKGPIATVDVVWPRNIPRDMRSGCPQVSVPLAAYRKLEMSYRHFADKLDGERYPRLTYDKRLTMRAATLVLRYECGLATGSLQLCADPRLKQHLHAAGYRVMDLCASPINAYMGAPREGLHHRTEGCETDETFIETENVPNYFCSAFPDTDCYFGSLGSVLNFDVAHAYNAPEINPDRRPLLLTLDVPYDEDLCEGIFLKLVTDMKRAENNMEGALSDSTNQHFIADYVLVLPLWWDVPLKIKKLLFSGADSNAESTSVEDEEAKLDEIIMKRSAMLKEGYVLTYEWPERLAEAAGEQWPCFDGVFVSGSYEYFCTITNRALSDVTATEVIGLAQPRGRKGDEASSGNSEFAAGPMLPSLSASLRSFYGRPGKKES</sequence>
<dbReference type="InterPro" id="IPR022035">
    <property type="entry name" value="PCIF1_WW"/>
</dbReference>
<evidence type="ECO:0000256" key="1">
    <source>
        <dbReference type="SAM" id="MobiDB-lite"/>
    </source>
</evidence>
<organism evidence="3">
    <name type="scientific">Trypanosoma congolense (strain IL3000)</name>
    <dbReference type="NCBI Taxonomy" id="1068625"/>
    <lineage>
        <taxon>Eukaryota</taxon>
        <taxon>Discoba</taxon>
        <taxon>Euglenozoa</taxon>
        <taxon>Kinetoplastea</taxon>
        <taxon>Metakinetoplastina</taxon>
        <taxon>Trypanosomatida</taxon>
        <taxon>Trypanosomatidae</taxon>
        <taxon>Trypanosoma</taxon>
        <taxon>Nannomonas</taxon>
    </lineage>
</organism>
<proteinExistence type="predicted"/>
<dbReference type="GO" id="GO:0016422">
    <property type="term" value="F:mRNA (2'-O-methyladenosine-N6-)-methyltransferase activity"/>
    <property type="evidence" value="ECO:0007669"/>
    <property type="project" value="InterPro"/>
</dbReference>
<dbReference type="VEuPathDB" id="TriTrypDB:TcIL3000_8_6060"/>
<name>G0USL6_TRYCI</name>